<dbReference type="EMBL" id="CAXLJM020000068">
    <property type="protein sequence ID" value="CAL8123021.1"/>
    <property type="molecule type" value="Genomic_DNA"/>
</dbReference>
<evidence type="ECO:0000313" key="3">
    <source>
        <dbReference type="EMBL" id="CAL8123021.1"/>
    </source>
</evidence>
<gene>
    <name evidence="3" type="ORF">ODALV1_LOCUS20055</name>
</gene>
<protein>
    <recommendedName>
        <fullName evidence="2">EGF-like domain-containing protein</fullName>
    </recommendedName>
</protein>
<proteinExistence type="predicted"/>
<keyword evidence="1" id="KW-0732">Signal</keyword>
<dbReference type="PROSITE" id="PS01186">
    <property type="entry name" value="EGF_2"/>
    <property type="match status" value="1"/>
</dbReference>
<dbReference type="InterPro" id="IPR000742">
    <property type="entry name" value="EGF"/>
</dbReference>
<dbReference type="Proteomes" id="UP001642540">
    <property type="component" value="Unassembled WGS sequence"/>
</dbReference>
<evidence type="ECO:0000259" key="2">
    <source>
        <dbReference type="PROSITE" id="PS01186"/>
    </source>
</evidence>
<feature type="signal peptide" evidence="1">
    <location>
        <begin position="1"/>
        <end position="26"/>
    </location>
</feature>
<evidence type="ECO:0000256" key="1">
    <source>
        <dbReference type="SAM" id="SignalP"/>
    </source>
</evidence>
<organism evidence="3 4">
    <name type="scientific">Orchesella dallaii</name>
    <dbReference type="NCBI Taxonomy" id="48710"/>
    <lineage>
        <taxon>Eukaryota</taxon>
        <taxon>Metazoa</taxon>
        <taxon>Ecdysozoa</taxon>
        <taxon>Arthropoda</taxon>
        <taxon>Hexapoda</taxon>
        <taxon>Collembola</taxon>
        <taxon>Entomobryomorpha</taxon>
        <taxon>Entomobryoidea</taxon>
        <taxon>Orchesellidae</taxon>
        <taxon>Orchesellinae</taxon>
        <taxon>Orchesella</taxon>
    </lineage>
</organism>
<comment type="caution">
    <text evidence="3">The sequence shown here is derived from an EMBL/GenBank/DDBJ whole genome shotgun (WGS) entry which is preliminary data.</text>
</comment>
<sequence length="262" mass="29669">MTLEKLVKFFFISLIIPIFFLEITKGQTEAANVYFIANSDCSSHYSCTGETRDISVICQNSKCICDPRLGIYDPLRYQCVGKSNHSCLAELCTRNAMCDPSTFTCNCLPGYEMTSDGRCVHKYNETCDENEDCKGNLGCYDGLCECKYPTHEYYHPENDTCYSIAHSWDKHMKQIILRKGHPTEIDDQAVKSKWTTYFDTLASLARIGALVGISVLLWKIGVLLKEIQTSYRIHGYFLRSDTNGTSRGTSIQLETSLIDDKV</sequence>
<evidence type="ECO:0000313" key="4">
    <source>
        <dbReference type="Proteomes" id="UP001642540"/>
    </source>
</evidence>
<reference evidence="3 4" key="1">
    <citation type="submission" date="2024-08" db="EMBL/GenBank/DDBJ databases">
        <authorList>
            <person name="Cucini C."/>
            <person name="Frati F."/>
        </authorList>
    </citation>
    <scope>NUCLEOTIDE SEQUENCE [LARGE SCALE GENOMIC DNA]</scope>
</reference>
<accession>A0ABP1RC07</accession>
<keyword evidence="4" id="KW-1185">Reference proteome</keyword>
<feature type="chain" id="PRO_5046651725" description="EGF-like domain-containing protein" evidence="1">
    <location>
        <begin position="27"/>
        <end position="262"/>
    </location>
</feature>
<feature type="domain" description="EGF-like" evidence="2">
    <location>
        <begin position="105"/>
        <end position="119"/>
    </location>
</feature>
<name>A0ABP1RC07_9HEXA</name>